<dbReference type="InterPro" id="IPR036663">
    <property type="entry name" value="Fumarylacetoacetase_C_sf"/>
</dbReference>
<dbReference type="RefSeq" id="WP_143824512.1">
    <property type="nucleotide sequence ID" value="NZ_BMDX01000008.1"/>
</dbReference>
<gene>
    <name evidence="5" type="ORF">GCM10011369_19130</name>
</gene>
<feature type="chain" id="PRO_5035222970" evidence="3">
    <location>
        <begin position="22"/>
        <end position="417"/>
    </location>
</feature>
<sequence>MYRKLTLSLSLMMCVSFQAHAAIKLVRFVSHDPAFYGQACFGAVVKHKQGIPSEIANLGTQDASFCNAIGEPVDPHLVKQALLAPDNVAQSQIEVISSSETPSRILAPIAFSQQQLDQKQRLVIGVGFNYTEHLQETGDYSGDNALLLFPKPILPTGPYQQVTAGAANDMLLDYEVELAMVLLEDIDLTVPPRPQQLYPNVAFVLANDLSDRVPIILNPDSGYTQGKSDPGYLPLGPWLRLGREGFADAEGKWQIDANISLGVTKAKTGEFILEQDASLMQMRFDPYQIIQVMATRYQQGKNQCMRDRQGNPHWVLPENGIIPAGSILLTGTAGGTAIQSPSIWQKIGLFFEGGFSIDNARKAFLEDQFVARERLGYLQNGDLVSANIQGLGQQLFAVELDQQSTVTQAPLPHASCD</sequence>
<dbReference type="InterPro" id="IPR051121">
    <property type="entry name" value="FAH"/>
</dbReference>
<evidence type="ECO:0000313" key="6">
    <source>
        <dbReference type="Proteomes" id="UP000619743"/>
    </source>
</evidence>
<dbReference type="GO" id="GO:0016853">
    <property type="term" value="F:isomerase activity"/>
    <property type="evidence" value="ECO:0007669"/>
    <property type="project" value="UniProtKB-KW"/>
</dbReference>
<keyword evidence="2" id="KW-0479">Metal-binding</keyword>
<evidence type="ECO:0000313" key="5">
    <source>
        <dbReference type="EMBL" id="GGA77416.1"/>
    </source>
</evidence>
<comment type="caution">
    <text evidence="5">The sequence shown here is derived from an EMBL/GenBank/DDBJ whole genome shotgun (WGS) entry which is preliminary data.</text>
</comment>
<organism evidence="5 6">
    <name type="scientific">Neiella marina</name>
    <dbReference type="NCBI Taxonomy" id="508461"/>
    <lineage>
        <taxon>Bacteria</taxon>
        <taxon>Pseudomonadati</taxon>
        <taxon>Pseudomonadota</taxon>
        <taxon>Gammaproteobacteria</taxon>
        <taxon>Alteromonadales</taxon>
        <taxon>Echinimonadaceae</taxon>
        <taxon>Neiella</taxon>
    </lineage>
</organism>
<keyword evidence="3" id="KW-0732">Signal</keyword>
<reference evidence="6" key="1">
    <citation type="journal article" date="2019" name="Int. J. Syst. Evol. Microbiol.">
        <title>The Global Catalogue of Microorganisms (GCM) 10K type strain sequencing project: providing services to taxonomists for standard genome sequencing and annotation.</title>
        <authorList>
            <consortium name="The Broad Institute Genomics Platform"/>
            <consortium name="The Broad Institute Genome Sequencing Center for Infectious Disease"/>
            <person name="Wu L."/>
            <person name="Ma J."/>
        </authorList>
    </citation>
    <scope>NUCLEOTIDE SEQUENCE [LARGE SCALE GENOMIC DNA]</scope>
    <source>
        <strain evidence="6">CGMCC 1.10130</strain>
    </source>
</reference>
<dbReference type="Gene3D" id="3.90.850.10">
    <property type="entry name" value="Fumarylacetoacetase-like, C-terminal domain"/>
    <property type="match status" value="1"/>
</dbReference>
<dbReference type="Proteomes" id="UP000619743">
    <property type="component" value="Unassembled WGS sequence"/>
</dbReference>
<dbReference type="PANTHER" id="PTHR42796">
    <property type="entry name" value="FUMARYLACETOACETATE HYDROLASE DOMAIN-CONTAINING PROTEIN 2A-RELATED"/>
    <property type="match status" value="1"/>
</dbReference>
<comment type="similarity">
    <text evidence="1">Belongs to the FAH family.</text>
</comment>
<evidence type="ECO:0000256" key="3">
    <source>
        <dbReference type="SAM" id="SignalP"/>
    </source>
</evidence>
<keyword evidence="6" id="KW-1185">Reference proteome</keyword>
<dbReference type="InterPro" id="IPR011234">
    <property type="entry name" value="Fumarylacetoacetase-like_C"/>
</dbReference>
<evidence type="ECO:0000259" key="4">
    <source>
        <dbReference type="Pfam" id="PF01557"/>
    </source>
</evidence>
<dbReference type="GO" id="GO:0046872">
    <property type="term" value="F:metal ion binding"/>
    <property type="evidence" value="ECO:0007669"/>
    <property type="project" value="UniProtKB-KW"/>
</dbReference>
<feature type="domain" description="Fumarylacetoacetase-like C-terminal" evidence="4">
    <location>
        <begin position="123"/>
        <end position="394"/>
    </location>
</feature>
<dbReference type="Pfam" id="PF01557">
    <property type="entry name" value="FAA_hydrolase"/>
    <property type="match status" value="1"/>
</dbReference>
<keyword evidence="5" id="KW-0413">Isomerase</keyword>
<evidence type="ECO:0000256" key="2">
    <source>
        <dbReference type="ARBA" id="ARBA00022723"/>
    </source>
</evidence>
<dbReference type="PANTHER" id="PTHR42796:SF4">
    <property type="entry name" value="FUMARYLACETOACETATE HYDROLASE DOMAIN-CONTAINING PROTEIN 2A"/>
    <property type="match status" value="1"/>
</dbReference>
<protein>
    <submittedName>
        <fullName evidence="5">2-hydroxyhepta-2,4-diene-1,7-dioate isomerase</fullName>
    </submittedName>
</protein>
<dbReference type="EMBL" id="BMDX01000008">
    <property type="protein sequence ID" value="GGA77416.1"/>
    <property type="molecule type" value="Genomic_DNA"/>
</dbReference>
<dbReference type="GO" id="GO:0044281">
    <property type="term" value="P:small molecule metabolic process"/>
    <property type="evidence" value="ECO:0007669"/>
    <property type="project" value="UniProtKB-ARBA"/>
</dbReference>
<accession>A0A8J2U566</accession>
<proteinExistence type="inferred from homology"/>
<dbReference type="AlphaFoldDB" id="A0A8J2U566"/>
<feature type="signal peptide" evidence="3">
    <location>
        <begin position="1"/>
        <end position="21"/>
    </location>
</feature>
<name>A0A8J2U566_9GAMM</name>
<dbReference type="OrthoDB" id="9805307at2"/>
<dbReference type="SUPFAM" id="SSF56529">
    <property type="entry name" value="FAH"/>
    <property type="match status" value="1"/>
</dbReference>
<evidence type="ECO:0000256" key="1">
    <source>
        <dbReference type="ARBA" id="ARBA00010211"/>
    </source>
</evidence>